<evidence type="ECO:0000313" key="2">
    <source>
        <dbReference type="EMBL" id="KIO11745.1"/>
    </source>
</evidence>
<keyword evidence="3" id="KW-1185">Reference proteome</keyword>
<name>A0A0C3PD90_PISTI</name>
<dbReference type="Proteomes" id="UP000054217">
    <property type="component" value="Unassembled WGS sequence"/>
</dbReference>
<evidence type="ECO:0000256" key="1">
    <source>
        <dbReference type="SAM" id="MobiDB-lite"/>
    </source>
</evidence>
<dbReference type="EMBL" id="KN831949">
    <property type="protein sequence ID" value="KIO11745.1"/>
    <property type="molecule type" value="Genomic_DNA"/>
</dbReference>
<feature type="compositionally biased region" description="Acidic residues" evidence="1">
    <location>
        <begin position="286"/>
        <end position="301"/>
    </location>
</feature>
<feature type="region of interest" description="Disordered" evidence="1">
    <location>
        <begin position="1"/>
        <end position="85"/>
    </location>
</feature>
<reference evidence="3" key="2">
    <citation type="submission" date="2015-01" db="EMBL/GenBank/DDBJ databases">
        <title>Evolutionary Origins and Diversification of the Mycorrhizal Mutualists.</title>
        <authorList>
            <consortium name="DOE Joint Genome Institute"/>
            <consortium name="Mycorrhizal Genomics Consortium"/>
            <person name="Kohler A."/>
            <person name="Kuo A."/>
            <person name="Nagy L.G."/>
            <person name="Floudas D."/>
            <person name="Copeland A."/>
            <person name="Barry K.W."/>
            <person name="Cichocki N."/>
            <person name="Veneault-Fourrey C."/>
            <person name="LaButti K."/>
            <person name="Lindquist E.A."/>
            <person name="Lipzen A."/>
            <person name="Lundell T."/>
            <person name="Morin E."/>
            <person name="Murat C."/>
            <person name="Riley R."/>
            <person name="Ohm R."/>
            <person name="Sun H."/>
            <person name="Tunlid A."/>
            <person name="Henrissat B."/>
            <person name="Grigoriev I.V."/>
            <person name="Hibbett D.S."/>
            <person name="Martin F."/>
        </authorList>
    </citation>
    <scope>NUCLEOTIDE SEQUENCE [LARGE SCALE GENOMIC DNA]</scope>
    <source>
        <strain evidence="3">Marx 270</strain>
    </source>
</reference>
<dbReference type="OrthoDB" id="2705551at2759"/>
<sequence>MRVKAKERKRRKAAEQARQEEQAQLEAERVAREQAKTKRAEREKAEAKRAAWEAEERRRAEEEKEADQKHKAKVGKGNEAGAGGNEAGEVKKVIMDPSCTHCTWVNTVCEFLVDGNKKRVACIWCNLSKGKCQWPGDGKDAKAGPKAALKANKGKKRKANDEMPEPRPSRKKAKAVEKPLEVLDIDEDKASGSRPRGPGATAFSGLEDKLEHLIDVVGLIANNLAGLFKAHETMAENSGRIANALEAMLDESYGFGMVVSPLDLGLSELNSDELRKEANWLKAHGEDEEEESEGEDEGEDETMAKAE</sequence>
<feature type="region of interest" description="Disordered" evidence="1">
    <location>
        <begin position="135"/>
        <end position="178"/>
    </location>
</feature>
<evidence type="ECO:0000313" key="3">
    <source>
        <dbReference type="Proteomes" id="UP000054217"/>
    </source>
</evidence>
<dbReference type="STRING" id="870435.A0A0C3PD90"/>
<gene>
    <name evidence="2" type="ORF">M404DRAFT_20367</name>
</gene>
<dbReference type="HOGENOM" id="CLU_048923_0_0_1"/>
<dbReference type="AlphaFoldDB" id="A0A0C3PD90"/>
<feature type="compositionally biased region" description="Basic and acidic residues" evidence="1">
    <location>
        <begin position="159"/>
        <end position="178"/>
    </location>
</feature>
<feature type="compositionally biased region" description="Basic residues" evidence="1">
    <location>
        <begin position="1"/>
        <end position="12"/>
    </location>
</feature>
<protein>
    <submittedName>
        <fullName evidence="2">Uncharacterized protein</fullName>
    </submittedName>
</protein>
<accession>A0A0C3PD90</accession>
<reference evidence="2 3" key="1">
    <citation type="submission" date="2014-04" db="EMBL/GenBank/DDBJ databases">
        <authorList>
            <consortium name="DOE Joint Genome Institute"/>
            <person name="Kuo A."/>
            <person name="Kohler A."/>
            <person name="Costa M.D."/>
            <person name="Nagy L.G."/>
            <person name="Floudas D."/>
            <person name="Copeland A."/>
            <person name="Barry K.W."/>
            <person name="Cichocki N."/>
            <person name="Veneault-Fourrey C."/>
            <person name="LaButti K."/>
            <person name="Lindquist E.A."/>
            <person name="Lipzen A."/>
            <person name="Lundell T."/>
            <person name="Morin E."/>
            <person name="Murat C."/>
            <person name="Sun H."/>
            <person name="Tunlid A."/>
            <person name="Henrissat B."/>
            <person name="Grigoriev I.V."/>
            <person name="Hibbett D.S."/>
            <person name="Martin F."/>
            <person name="Nordberg H.P."/>
            <person name="Cantor M.N."/>
            <person name="Hua S.X."/>
        </authorList>
    </citation>
    <scope>NUCLEOTIDE SEQUENCE [LARGE SCALE GENOMIC DNA]</scope>
    <source>
        <strain evidence="2 3">Marx 270</strain>
    </source>
</reference>
<dbReference type="InParanoid" id="A0A0C3PD90"/>
<proteinExistence type="predicted"/>
<feature type="region of interest" description="Disordered" evidence="1">
    <location>
        <begin position="278"/>
        <end position="307"/>
    </location>
</feature>
<feature type="compositionally biased region" description="Basic and acidic residues" evidence="1">
    <location>
        <begin position="13"/>
        <end position="69"/>
    </location>
</feature>
<organism evidence="2 3">
    <name type="scientific">Pisolithus tinctorius Marx 270</name>
    <dbReference type="NCBI Taxonomy" id="870435"/>
    <lineage>
        <taxon>Eukaryota</taxon>
        <taxon>Fungi</taxon>
        <taxon>Dikarya</taxon>
        <taxon>Basidiomycota</taxon>
        <taxon>Agaricomycotina</taxon>
        <taxon>Agaricomycetes</taxon>
        <taxon>Agaricomycetidae</taxon>
        <taxon>Boletales</taxon>
        <taxon>Sclerodermatineae</taxon>
        <taxon>Pisolithaceae</taxon>
        <taxon>Pisolithus</taxon>
    </lineage>
</organism>